<evidence type="ECO:0000313" key="2">
    <source>
        <dbReference type="Proteomes" id="UP001205105"/>
    </source>
</evidence>
<reference evidence="1" key="1">
    <citation type="submission" date="2020-11" db="EMBL/GenBank/DDBJ databases">
        <title>Chlorella ohadii genome sequencing and assembly.</title>
        <authorList>
            <person name="Murik O."/>
            <person name="Treves H."/>
            <person name="Kedem I."/>
            <person name="Shotland Y."/>
            <person name="Kaplan A."/>
        </authorList>
    </citation>
    <scope>NUCLEOTIDE SEQUENCE</scope>
    <source>
        <strain evidence="1">1</strain>
    </source>
</reference>
<dbReference type="Proteomes" id="UP001205105">
    <property type="component" value="Unassembled WGS sequence"/>
</dbReference>
<sequence>MAALDSSGSCAAVLRQVQEADAAAGQQGVHVYVLSKALDTMKKKAACEGSSAADREAVGQLLQLTTERLGQFKPRQLAAFVRCAAAFPGVLQPQQLGTWQAELRQHKPLDASAHGVSNMLLAMGTLAESDQRLAAVVSQPLAAQLLQHAVGLATAGKLAPLQSVSNTLYGAALLGLRPSAAQMQQLFSAVQQALEQPTHWDDHKAVNQILLACAQLSDVETSVGDAPTPDQNPFHRYYPGTRLVDALLHRAITSELDARTAPMLVYACGCLLHMPSQDAWEELLAGGCLCASP</sequence>
<keyword evidence="2" id="KW-1185">Reference proteome</keyword>
<protein>
    <submittedName>
        <fullName evidence="1">Uncharacterized protein</fullName>
    </submittedName>
</protein>
<dbReference type="EMBL" id="JADXDR010000215">
    <property type="protein sequence ID" value="KAI7835930.1"/>
    <property type="molecule type" value="Genomic_DNA"/>
</dbReference>
<accession>A0AAD5DDC1</accession>
<evidence type="ECO:0000313" key="1">
    <source>
        <dbReference type="EMBL" id="KAI7835930.1"/>
    </source>
</evidence>
<name>A0AAD5DDC1_9CHLO</name>
<comment type="caution">
    <text evidence="1">The sequence shown here is derived from an EMBL/GenBank/DDBJ whole genome shotgun (WGS) entry which is preliminary data.</text>
</comment>
<organism evidence="1 2">
    <name type="scientific">Chlorella ohadii</name>
    <dbReference type="NCBI Taxonomy" id="2649997"/>
    <lineage>
        <taxon>Eukaryota</taxon>
        <taxon>Viridiplantae</taxon>
        <taxon>Chlorophyta</taxon>
        <taxon>core chlorophytes</taxon>
        <taxon>Trebouxiophyceae</taxon>
        <taxon>Chlorellales</taxon>
        <taxon>Chlorellaceae</taxon>
        <taxon>Chlorella clade</taxon>
        <taxon>Chlorella</taxon>
    </lineage>
</organism>
<gene>
    <name evidence="1" type="ORF">COHA_010191</name>
</gene>
<dbReference type="AlphaFoldDB" id="A0AAD5DDC1"/>
<proteinExistence type="predicted"/>